<dbReference type="EC" id="2.7.13.3" evidence="2"/>
<comment type="caution">
    <text evidence="10">The sequence shown here is derived from an EMBL/GenBank/DDBJ whole genome shotgun (WGS) entry which is preliminary data.</text>
</comment>
<proteinExistence type="predicted"/>
<protein>
    <recommendedName>
        <fullName evidence="2">histidine kinase</fullName>
        <ecNumber evidence="2">2.7.13.3</ecNumber>
    </recommendedName>
</protein>
<gene>
    <name evidence="10" type="ORF">SE15_09560</name>
</gene>
<dbReference type="PRINTS" id="PR00344">
    <property type="entry name" value="BCTRLSENSOR"/>
</dbReference>
<dbReference type="GO" id="GO:0000155">
    <property type="term" value="F:phosphorelay sensor kinase activity"/>
    <property type="evidence" value="ECO:0007669"/>
    <property type="project" value="InterPro"/>
</dbReference>
<feature type="transmembrane region" description="Helical" evidence="8">
    <location>
        <begin position="198"/>
        <end position="224"/>
    </location>
</feature>
<evidence type="ECO:0000256" key="8">
    <source>
        <dbReference type="SAM" id="Phobius"/>
    </source>
</evidence>
<evidence type="ECO:0000256" key="4">
    <source>
        <dbReference type="ARBA" id="ARBA00022679"/>
    </source>
</evidence>
<reference evidence="10 11" key="1">
    <citation type="submission" date="2015-07" db="EMBL/GenBank/DDBJ databases">
        <title>Whole genome sequence of Thermanaerothrix daxensis DSM 23592.</title>
        <authorList>
            <person name="Hemp J."/>
            <person name="Ward L.M."/>
            <person name="Pace L.A."/>
            <person name="Fischer W.W."/>
        </authorList>
    </citation>
    <scope>NUCLEOTIDE SEQUENCE [LARGE SCALE GENOMIC DNA]</scope>
    <source>
        <strain evidence="10 11">GNS-1</strain>
    </source>
</reference>
<feature type="transmembrane region" description="Helical" evidence="8">
    <location>
        <begin position="146"/>
        <end position="166"/>
    </location>
</feature>
<evidence type="ECO:0000313" key="11">
    <source>
        <dbReference type="Proteomes" id="UP000050544"/>
    </source>
</evidence>
<dbReference type="STRING" id="869279.SE15_09560"/>
<dbReference type="OrthoDB" id="9757990at2"/>
<dbReference type="PANTHER" id="PTHR43047">
    <property type="entry name" value="TWO-COMPONENT HISTIDINE PROTEIN KINASE"/>
    <property type="match status" value="1"/>
</dbReference>
<dbReference type="InterPro" id="IPR036034">
    <property type="entry name" value="PDZ_sf"/>
</dbReference>
<feature type="transmembrane region" description="Helical" evidence="8">
    <location>
        <begin position="236"/>
        <end position="254"/>
    </location>
</feature>
<keyword evidence="4" id="KW-0808">Transferase</keyword>
<feature type="transmembrane region" description="Helical" evidence="8">
    <location>
        <begin position="26"/>
        <end position="48"/>
    </location>
</feature>
<dbReference type="SMART" id="SM00388">
    <property type="entry name" value="HisKA"/>
    <property type="match status" value="1"/>
</dbReference>
<dbReference type="InterPro" id="IPR003594">
    <property type="entry name" value="HATPase_dom"/>
</dbReference>
<feature type="transmembrane region" description="Helical" evidence="8">
    <location>
        <begin position="358"/>
        <end position="381"/>
    </location>
</feature>
<dbReference type="InterPro" id="IPR004358">
    <property type="entry name" value="Sig_transdc_His_kin-like_C"/>
</dbReference>
<dbReference type="PROSITE" id="PS50109">
    <property type="entry name" value="HIS_KIN"/>
    <property type="match status" value="1"/>
</dbReference>
<feature type="transmembrane region" description="Helical" evidence="8">
    <location>
        <begin position="260"/>
        <end position="285"/>
    </location>
</feature>
<evidence type="ECO:0000256" key="6">
    <source>
        <dbReference type="ARBA" id="ARBA00023012"/>
    </source>
</evidence>
<keyword evidence="5" id="KW-0418">Kinase</keyword>
<dbReference type="Gene3D" id="3.30.565.10">
    <property type="entry name" value="Histidine kinase-like ATPase, C-terminal domain"/>
    <property type="match status" value="1"/>
</dbReference>
<dbReference type="InterPro" id="IPR003661">
    <property type="entry name" value="HisK_dim/P_dom"/>
</dbReference>
<accession>A0A0P6XPP3</accession>
<dbReference type="FunFam" id="3.30.565.10:FF:000006">
    <property type="entry name" value="Sensor histidine kinase WalK"/>
    <property type="match status" value="1"/>
</dbReference>
<evidence type="ECO:0000256" key="7">
    <source>
        <dbReference type="ARBA" id="ARBA00023136"/>
    </source>
</evidence>
<feature type="transmembrane region" description="Helical" evidence="8">
    <location>
        <begin position="393"/>
        <end position="413"/>
    </location>
</feature>
<evidence type="ECO:0000259" key="9">
    <source>
        <dbReference type="PROSITE" id="PS50109"/>
    </source>
</evidence>
<sequence length="1337" mass="146551">MVESDIQTPSAPFAGIHAQRGIRATLLLWLIFLTMIMLSLPFASHAWLSRPSLGVLVLPGMRVGASFHPTADTANPSRAQLQLGDHILRVDGRATPHGSALLASLEGKKIGQEVFLSVESASGDYTTRIQVLQPWPRRWQVRLNDIPHALGILLVALAWLVCLRLPDHSANRALVLLTASLGFVLAGSTDLWQTHRLVPVWVLTFALALAALLDLLISVADTVLPPPWSSRLRRGGYALALSTAVALDGIFLFNSARQSIFIWQVLFTLLGIYGLAGSALLVLAARQAETAPQRNRALGLLASMLLTLPALYLWAAGLLLNLRQPGEATPVLAGLTLALPLTAGLNQSRSLITSPNHLLWQVLLYALVGIGYGLIVAGGMTILNTLNLTSRPILTGVLFALVALSLLPIYHGIEKSLDALFLPGEKALQERLNRFIRDLTHAVELPQILSILRTTIQETLQPSLLHIYLYDPLGDQYVATPDASGQPSSDLRFPANSALVHALHQQSGPFYISNPARMPNALYGEQARLALLGARVYYPLKTRTHLSGWIALGFPASGQTYTTRDYTFLSALADQASLAIERAQVIADLNQRVHQMNVLIRVAQGVNVTLALEDIYELIYAQTAQVIPVEAFQLVLHETQSEAMRVVFEVWRDERLSERENRLIPLGSSLEGIVLRQRKPILTGDYTRECRARGILSPQADLYAWVGVPLNTGAETIGVLSVGSQRPDVHYTQEQVNLLQAIADQAAGAIAKARLLNEAERRARQLKTLHDVTQKLSSTLDLEPLLHTILENAVDILACEAGSLLLWDEPSDELVFRVVLGPVAQSLLNQRMPSNRGLAGKTFQTRQPQIVNDVSTSPEWFRLPDEMTGFVTRAVLAVPLVVKERPIGVLEVVNRKDGGNFTPEDAELLSAFAAQAAIAIENARLYTLTDQALAARVEELSVMQRIDRELNATLDLSQAMAITLNWAMRRSRASAGLIGPIDEMGLRPMAWQGIEEEALPAPADLQAALPLTALLASGKAMRRNLDAGTLRLHPESRVQVLLPIRREESVSSLLILESADPDFVPPDVLEFLQRLCDHAAIALANAQLYAAVRAANLAKSEFVSFVAHELKNPMTSIKGYTELLIAGAVGPVSEAQASFLNVIRSNVDRMSTLVSDLNDLSKIEAGRMRLEFAALNLAEIVGEVERSTRRQIEEKQQTFTLHLPPDLPPVWADRTRLIQILVNLVNNAHKYTDPGGQILLGAEQTPNHWDPNGPREVVHIWVQDTGIGIAPADQPKIFQKFFRSEDPKTREVPGSGLGLNITRSLVEMQGGKIWFESEYRKGTTFHFTVPIAEITPA</sequence>
<dbReference type="Pfam" id="PF02518">
    <property type="entry name" value="HATPase_c"/>
    <property type="match status" value="1"/>
</dbReference>
<dbReference type="Pfam" id="PF13492">
    <property type="entry name" value="GAF_3"/>
    <property type="match status" value="1"/>
</dbReference>
<dbReference type="EMBL" id="LGKO01000005">
    <property type="protein sequence ID" value="KPL82403.1"/>
    <property type="molecule type" value="Genomic_DNA"/>
</dbReference>
<dbReference type="SUPFAM" id="SSF50156">
    <property type="entry name" value="PDZ domain-like"/>
    <property type="match status" value="1"/>
</dbReference>
<keyword evidence="7 8" id="KW-0472">Membrane</keyword>
<feature type="transmembrane region" description="Helical" evidence="8">
    <location>
        <begin position="173"/>
        <end position="192"/>
    </location>
</feature>
<keyword evidence="6" id="KW-0902">Two-component regulatory system</keyword>
<keyword evidence="3" id="KW-0597">Phosphoprotein</keyword>
<dbReference type="Pfam" id="PF00512">
    <property type="entry name" value="HisKA"/>
    <property type="match status" value="1"/>
</dbReference>
<evidence type="ECO:0000256" key="1">
    <source>
        <dbReference type="ARBA" id="ARBA00000085"/>
    </source>
</evidence>
<dbReference type="SUPFAM" id="SSF55874">
    <property type="entry name" value="ATPase domain of HSP90 chaperone/DNA topoisomerase II/histidine kinase"/>
    <property type="match status" value="1"/>
</dbReference>
<organism evidence="10 11">
    <name type="scientific">Thermanaerothrix daxensis</name>
    <dbReference type="NCBI Taxonomy" id="869279"/>
    <lineage>
        <taxon>Bacteria</taxon>
        <taxon>Bacillati</taxon>
        <taxon>Chloroflexota</taxon>
        <taxon>Anaerolineae</taxon>
        <taxon>Anaerolineales</taxon>
        <taxon>Anaerolineaceae</taxon>
        <taxon>Thermanaerothrix</taxon>
    </lineage>
</organism>
<dbReference type="Proteomes" id="UP000050544">
    <property type="component" value="Unassembled WGS sequence"/>
</dbReference>
<evidence type="ECO:0000313" key="10">
    <source>
        <dbReference type="EMBL" id="KPL82403.1"/>
    </source>
</evidence>
<dbReference type="SMART" id="SM00065">
    <property type="entry name" value="GAF"/>
    <property type="match status" value="4"/>
</dbReference>
<dbReference type="InterPro" id="IPR036097">
    <property type="entry name" value="HisK_dim/P_sf"/>
</dbReference>
<dbReference type="SUPFAM" id="SSF55781">
    <property type="entry name" value="GAF domain-like"/>
    <property type="match status" value="4"/>
</dbReference>
<feature type="domain" description="Histidine kinase" evidence="9">
    <location>
        <begin position="1105"/>
        <end position="1333"/>
    </location>
</feature>
<dbReference type="InterPro" id="IPR003018">
    <property type="entry name" value="GAF"/>
</dbReference>
<name>A0A0P6XPP3_9CHLR</name>
<feature type="transmembrane region" description="Helical" evidence="8">
    <location>
        <begin position="297"/>
        <end position="316"/>
    </location>
</feature>
<dbReference type="CDD" id="cd00082">
    <property type="entry name" value="HisKA"/>
    <property type="match status" value="1"/>
</dbReference>
<dbReference type="Pfam" id="PF13185">
    <property type="entry name" value="GAF_2"/>
    <property type="match status" value="2"/>
</dbReference>
<dbReference type="SMART" id="SM00387">
    <property type="entry name" value="HATPase_c"/>
    <property type="match status" value="1"/>
</dbReference>
<dbReference type="InterPro" id="IPR005467">
    <property type="entry name" value="His_kinase_dom"/>
</dbReference>
<dbReference type="Gene3D" id="1.10.287.130">
    <property type="match status" value="1"/>
</dbReference>
<comment type="catalytic activity">
    <reaction evidence="1">
        <text>ATP + protein L-histidine = ADP + protein N-phospho-L-histidine.</text>
        <dbReference type="EC" id="2.7.13.3"/>
    </reaction>
</comment>
<dbReference type="InterPro" id="IPR036890">
    <property type="entry name" value="HATPase_C_sf"/>
</dbReference>
<evidence type="ECO:0000256" key="3">
    <source>
        <dbReference type="ARBA" id="ARBA00022553"/>
    </source>
</evidence>
<dbReference type="SUPFAM" id="SSF47384">
    <property type="entry name" value="Homodimeric domain of signal transducing histidine kinase"/>
    <property type="match status" value="1"/>
</dbReference>
<evidence type="ECO:0000256" key="2">
    <source>
        <dbReference type="ARBA" id="ARBA00012438"/>
    </source>
</evidence>
<evidence type="ECO:0000256" key="5">
    <source>
        <dbReference type="ARBA" id="ARBA00022777"/>
    </source>
</evidence>
<dbReference type="Gene3D" id="3.30.450.40">
    <property type="match status" value="4"/>
</dbReference>
<dbReference type="FunFam" id="1.10.287.130:FF:000001">
    <property type="entry name" value="Two-component sensor histidine kinase"/>
    <property type="match status" value="1"/>
</dbReference>
<keyword evidence="8" id="KW-0812">Transmembrane</keyword>
<dbReference type="RefSeq" id="WP_054521889.1">
    <property type="nucleotide sequence ID" value="NZ_LGKO01000005.1"/>
</dbReference>
<keyword evidence="8" id="KW-1133">Transmembrane helix</keyword>
<dbReference type="InterPro" id="IPR029016">
    <property type="entry name" value="GAF-like_dom_sf"/>
</dbReference>
<keyword evidence="11" id="KW-1185">Reference proteome</keyword>